<comment type="caution">
    <text evidence="2">The sequence shown here is derived from an EMBL/GenBank/DDBJ whole genome shotgun (WGS) entry which is preliminary data.</text>
</comment>
<reference evidence="2 3" key="1">
    <citation type="submission" date="2018-02" db="EMBL/GenBank/DDBJ databases">
        <title>Novel Leptospira species isolated from soil and water in Japan.</title>
        <authorList>
            <person name="Nakao R."/>
            <person name="Masuzawa T."/>
        </authorList>
    </citation>
    <scope>NUCLEOTIDE SEQUENCE [LARGE SCALE GENOMIC DNA]</scope>
    <source>
        <strain evidence="2 3">YH101</strain>
    </source>
</reference>
<dbReference type="EMBL" id="BFBB01000008">
    <property type="protein sequence ID" value="GBF50983.1"/>
    <property type="molecule type" value="Genomic_DNA"/>
</dbReference>
<sequence>MNQFATWALGLFLVLGLSCSEKLTNEVPYPEGYRSWTHVKTLTLKEKHPLYASFGGIHHVYVNPTGRDALLSKSVYPDGSILVFDLLESDANEEVASEGKRKVLAVMYKNSKAFPETKGWGFEGFKGNTKDRLVNGNHASCFGCHANQSATDYTFSEYRE</sequence>
<protein>
    <submittedName>
        <fullName evidence="2">Nitric oxide reductase</fullName>
    </submittedName>
</protein>
<dbReference type="RefSeq" id="WP_108977238.1">
    <property type="nucleotide sequence ID" value="NZ_BFBB01000008.1"/>
</dbReference>
<organism evidence="2 3">
    <name type="scientific">Leptospira ryugenii</name>
    <dbReference type="NCBI Taxonomy" id="1917863"/>
    <lineage>
        <taxon>Bacteria</taxon>
        <taxon>Pseudomonadati</taxon>
        <taxon>Spirochaetota</taxon>
        <taxon>Spirochaetia</taxon>
        <taxon>Leptospirales</taxon>
        <taxon>Leptospiraceae</taxon>
        <taxon>Leptospira</taxon>
    </lineage>
</organism>
<accession>A0A2P2E255</accession>
<proteinExistence type="predicted"/>
<dbReference type="InterPro" id="IPR038142">
    <property type="entry name" value="Cytochrome_P460_sp"/>
</dbReference>
<dbReference type="OrthoDB" id="511546at2"/>
<dbReference type="InterPro" id="IPR032033">
    <property type="entry name" value="Cytochrome_P460"/>
</dbReference>
<dbReference type="Gene3D" id="3.50.70.20">
    <property type="entry name" value="Cytochrome P460"/>
    <property type="match status" value="1"/>
</dbReference>
<dbReference type="AlphaFoldDB" id="A0A2P2E255"/>
<evidence type="ECO:0000259" key="1">
    <source>
        <dbReference type="Pfam" id="PF16694"/>
    </source>
</evidence>
<name>A0A2P2E255_9LEPT</name>
<dbReference type="Pfam" id="PF16694">
    <property type="entry name" value="Cytochrome_P460"/>
    <property type="match status" value="1"/>
</dbReference>
<keyword evidence="3" id="KW-1185">Reference proteome</keyword>
<dbReference type="Proteomes" id="UP000245133">
    <property type="component" value="Unassembled WGS sequence"/>
</dbReference>
<dbReference type="CDD" id="cd20752">
    <property type="entry name" value="cyt_c'_beta"/>
    <property type="match status" value="1"/>
</dbReference>
<evidence type="ECO:0000313" key="3">
    <source>
        <dbReference type="Proteomes" id="UP000245133"/>
    </source>
</evidence>
<gene>
    <name evidence="2" type="primary">cytS</name>
    <name evidence="2" type="ORF">LPTSP4_25140</name>
</gene>
<feature type="domain" description="Cytochrome P460" evidence="1">
    <location>
        <begin position="30"/>
        <end position="156"/>
    </location>
</feature>
<evidence type="ECO:0000313" key="2">
    <source>
        <dbReference type="EMBL" id="GBF50983.1"/>
    </source>
</evidence>